<dbReference type="InterPro" id="IPR007055">
    <property type="entry name" value="BON_dom"/>
</dbReference>
<comment type="caution">
    <text evidence="4">The sequence shown here is derived from an EMBL/GenBank/DDBJ whole genome shotgun (WGS) entry which is preliminary data.</text>
</comment>
<dbReference type="PANTHER" id="PTHR34606">
    <property type="entry name" value="BON DOMAIN-CONTAINING PROTEIN"/>
    <property type="match status" value="1"/>
</dbReference>
<dbReference type="PROSITE" id="PS50914">
    <property type="entry name" value="BON"/>
    <property type="match status" value="2"/>
</dbReference>
<evidence type="ECO:0000313" key="5">
    <source>
        <dbReference type="Proteomes" id="UP000021816"/>
    </source>
</evidence>
<name>A0A011PQB9_9PROT</name>
<keyword evidence="4" id="KW-0449">Lipoprotein</keyword>
<feature type="domain" description="BON" evidence="3">
    <location>
        <begin position="124"/>
        <end position="191"/>
    </location>
</feature>
<dbReference type="PATRIC" id="fig|1454003.3.peg.2766"/>
<dbReference type="SMART" id="SM00749">
    <property type="entry name" value="BON"/>
    <property type="match status" value="2"/>
</dbReference>
<evidence type="ECO:0000313" key="4">
    <source>
        <dbReference type="EMBL" id="EXI79070.1"/>
    </source>
</evidence>
<sequence length="215" mass="22684">MKKTLAASLLLGATLVPTLQGCIPLVAAGATQATLSTVDRRSLGTQTEDETIEWKAAGNVSEKAGAQSHTNFTSYNRKVLITGEVPSEANKAAIERLVIAIPQVKGVYNELSVAPATSLTVRSNDSYITTKVKARLVDSGRVSAAHVKVVTENGVVYLLGLLTQREAEAAIQVARTTTDVKKVVTLFEIITDAEAKALQVKLESQPAKPDSVTGG</sequence>
<proteinExistence type="predicted"/>
<accession>A0A011PQB9</accession>
<feature type="domain" description="BON" evidence="3">
    <location>
        <begin position="48"/>
        <end position="115"/>
    </location>
</feature>
<dbReference type="Pfam" id="PF04972">
    <property type="entry name" value="BON"/>
    <property type="match status" value="2"/>
</dbReference>
<dbReference type="PANTHER" id="PTHR34606:SF4">
    <property type="entry name" value="OUTER MEMBRANE LIPOPROTEIN DOLP"/>
    <property type="match status" value="1"/>
</dbReference>
<dbReference type="InterPro" id="IPR014004">
    <property type="entry name" value="Transpt-assoc_nodulatn_dom_bac"/>
</dbReference>
<dbReference type="InterPro" id="IPR051686">
    <property type="entry name" value="Lipoprotein_DolP"/>
</dbReference>
<dbReference type="Proteomes" id="UP000021816">
    <property type="component" value="Unassembled WGS sequence"/>
</dbReference>
<protein>
    <submittedName>
        <fullName evidence="4">Outer membrane lipoprotein</fullName>
    </submittedName>
</protein>
<dbReference type="AlphaFoldDB" id="A0A011PQB9"/>
<evidence type="ECO:0000256" key="1">
    <source>
        <dbReference type="ARBA" id="ARBA00022729"/>
    </source>
</evidence>
<dbReference type="STRING" id="1454003.AW10_02712"/>
<dbReference type="PROSITE" id="PS51257">
    <property type="entry name" value="PROKAR_LIPOPROTEIN"/>
    <property type="match status" value="1"/>
</dbReference>
<feature type="chain" id="PRO_5001461440" evidence="2">
    <location>
        <begin position="22"/>
        <end position="215"/>
    </location>
</feature>
<gene>
    <name evidence="4" type="ORF">AW10_02712</name>
</gene>
<evidence type="ECO:0000259" key="3">
    <source>
        <dbReference type="PROSITE" id="PS50914"/>
    </source>
</evidence>
<dbReference type="EMBL" id="JEMX01000061">
    <property type="protein sequence ID" value="EXI79070.1"/>
    <property type="molecule type" value="Genomic_DNA"/>
</dbReference>
<feature type="signal peptide" evidence="2">
    <location>
        <begin position="1"/>
        <end position="21"/>
    </location>
</feature>
<organism evidence="4 5">
    <name type="scientific">Candidatus Accumulibacter appositus</name>
    <dbReference type="NCBI Taxonomy" id="1454003"/>
    <lineage>
        <taxon>Bacteria</taxon>
        <taxon>Pseudomonadati</taxon>
        <taxon>Pseudomonadota</taxon>
        <taxon>Betaproteobacteria</taxon>
        <taxon>Candidatus Accumulibacter</taxon>
    </lineage>
</organism>
<reference evidence="4 5" key="1">
    <citation type="submission" date="2014-02" db="EMBL/GenBank/DDBJ databases">
        <title>Expanding our view of genomic diversity in Candidatus Accumulibacter clades.</title>
        <authorList>
            <person name="Skennerton C.T."/>
            <person name="Barr J.J."/>
            <person name="Slater F.R."/>
            <person name="Bond P.L."/>
            <person name="Tyson G.W."/>
        </authorList>
    </citation>
    <scope>NUCLEOTIDE SEQUENCE [LARGE SCALE GENOMIC DNA]</scope>
    <source>
        <strain evidence="5">BA-92</strain>
    </source>
</reference>
<dbReference type="Gene3D" id="3.30.1340.30">
    <property type="match status" value="1"/>
</dbReference>
<keyword evidence="1 2" id="KW-0732">Signal</keyword>
<evidence type="ECO:0000256" key="2">
    <source>
        <dbReference type="SAM" id="SignalP"/>
    </source>
</evidence>